<dbReference type="AlphaFoldDB" id="A0A226DNM1"/>
<keyword evidence="6" id="KW-0406">Ion transport</keyword>
<evidence type="ECO:0000313" key="15">
    <source>
        <dbReference type="Proteomes" id="UP000198287"/>
    </source>
</evidence>
<evidence type="ECO:0000256" key="9">
    <source>
        <dbReference type="ARBA" id="ARBA00023180"/>
    </source>
</evidence>
<dbReference type="InterPro" id="IPR019594">
    <property type="entry name" value="Glu/Gly-bd"/>
</dbReference>
<evidence type="ECO:0000256" key="2">
    <source>
        <dbReference type="ARBA" id="ARBA00022448"/>
    </source>
</evidence>
<proteinExistence type="predicted"/>
<feature type="domain" description="Ionotropic glutamate receptor L-glutamate and glycine-binding" evidence="13">
    <location>
        <begin position="89"/>
        <end position="154"/>
    </location>
</feature>
<comment type="subcellular location">
    <subcellularLocation>
        <location evidence="1">Cell membrane</location>
        <topology evidence="1">Multi-pass membrane protein</topology>
    </subcellularLocation>
</comment>
<keyword evidence="3" id="KW-1003">Cell membrane</keyword>
<keyword evidence="11" id="KW-0407">Ion channel</keyword>
<dbReference type="PANTHER" id="PTHR42643:SF24">
    <property type="entry name" value="IONOTROPIC RECEPTOR 60A"/>
    <property type="match status" value="1"/>
</dbReference>
<evidence type="ECO:0000256" key="1">
    <source>
        <dbReference type="ARBA" id="ARBA00004651"/>
    </source>
</evidence>
<keyword evidence="10" id="KW-1071">Ligand-gated ion channel</keyword>
<keyword evidence="4 12" id="KW-0812">Transmembrane</keyword>
<evidence type="ECO:0000256" key="10">
    <source>
        <dbReference type="ARBA" id="ARBA00023286"/>
    </source>
</evidence>
<dbReference type="SUPFAM" id="SSF53850">
    <property type="entry name" value="Periplasmic binding protein-like II"/>
    <property type="match status" value="1"/>
</dbReference>
<evidence type="ECO:0000256" key="3">
    <source>
        <dbReference type="ARBA" id="ARBA00022475"/>
    </source>
</evidence>
<dbReference type="SMART" id="SM00918">
    <property type="entry name" value="Lig_chan-Glu_bd"/>
    <property type="match status" value="1"/>
</dbReference>
<dbReference type="InterPro" id="IPR052192">
    <property type="entry name" value="Insect_Ionotropic_Sensory_Rcpt"/>
</dbReference>
<feature type="transmembrane region" description="Helical" evidence="12">
    <location>
        <begin position="198"/>
        <end position="224"/>
    </location>
</feature>
<dbReference type="Proteomes" id="UP000198287">
    <property type="component" value="Unassembled WGS sequence"/>
</dbReference>
<organism evidence="14 15">
    <name type="scientific">Folsomia candida</name>
    <name type="common">Springtail</name>
    <dbReference type="NCBI Taxonomy" id="158441"/>
    <lineage>
        <taxon>Eukaryota</taxon>
        <taxon>Metazoa</taxon>
        <taxon>Ecdysozoa</taxon>
        <taxon>Arthropoda</taxon>
        <taxon>Hexapoda</taxon>
        <taxon>Collembola</taxon>
        <taxon>Entomobryomorpha</taxon>
        <taxon>Isotomoidea</taxon>
        <taxon>Isotomidae</taxon>
        <taxon>Proisotominae</taxon>
        <taxon>Folsomia</taxon>
    </lineage>
</organism>
<keyword evidence="2" id="KW-0813">Transport</keyword>
<gene>
    <name evidence="14" type="ORF">Fcan01_18398</name>
</gene>
<keyword evidence="9" id="KW-0325">Glycoprotein</keyword>
<evidence type="ECO:0000256" key="6">
    <source>
        <dbReference type="ARBA" id="ARBA00023065"/>
    </source>
</evidence>
<evidence type="ECO:0000256" key="5">
    <source>
        <dbReference type="ARBA" id="ARBA00022989"/>
    </source>
</evidence>
<keyword evidence="15" id="KW-1185">Reference proteome</keyword>
<keyword evidence="8 14" id="KW-0675">Receptor</keyword>
<comment type="caution">
    <text evidence="14">The sequence shown here is derived from an EMBL/GenBank/DDBJ whole genome shotgun (WGS) entry which is preliminary data.</text>
</comment>
<dbReference type="GO" id="GO:0015276">
    <property type="term" value="F:ligand-gated monoatomic ion channel activity"/>
    <property type="evidence" value="ECO:0007669"/>
    <property type="project" value="InterPro"/>
</dbReference>
<evidence type="ECO:0000256" key="12">
    <source>
        <dbReference type="SAM" id="Phobius"/>
    </source>
</evidence>
<dbReference type="STRING" id="158441.A0A226DNM1"/>
<protein>
    <submittedName>
        <fullName evidence="14">Glutamate receptor ionotropic, delta-1</fullName>
    </submittedName>
</protein>
<keyword evidence="7 12" id="KW-0472">Membrane</keyword>
<name>A0A226DNM1_FOLCA</name>
<evidence type="ECO:0000313" key="14">
    <source>
        <dbReference type="EMBL" id="OXA47132.1"/>
    </source>
</evidence>
<dbReference type="PANTHER" id="PTHR42643">
    <property type="entry name" value="IONOTROPIC RECEPTOR 20A-RELATED"/>
    <property type="match status" value="1"/>
</dbReference>
<reference evidence="14 15" key="1">
    <citation type="submission" date="2015-12" db="EMBL/GenBank/DDBJ databases">
        <title>The genome of Folsomia candida.</title>
        <authorList>
            <person name="Faddeeva A."/>
            <person name="Derks M.F."/>
            <person name="Anvar Y."/>
            <person name="Smit S."/>
            <person name="Van Straalen N."/>
            <person name="Roelofs D."/>
        </authorList>
    </citation>
    <scope>NUCLEOTIDE SEQUENCE [LARGE SCALE GENOMIC DNA]</scope>
    <source>
        <strain evidence="14 15">VU population</strain>
        <tissue evidence="14">Whole body</tissue>
    </source>
</reference>
<dbReference type="GO" id="GO:0005886">
    <property type="term" value="C:plasma membrane"/>
    <property type="evidence" value="ECO:0007669"/>
    <property type="project" value="UniProtKB-SubCell"/>
</dbReference>
<dbReference type="OrthoDB" id="5984008at2759"/>
<dbReference type="Gene3D" id="3.40.190.10">
    <property type="entry name" value="Periplasmic binding protein-like II"/>
    <property type="match status" value="1"/>
</dbReference>
<dbReference type="EMBL" id="LNIX01000014">
    <property type="protein sequence ID" value="OXA47132.1"/>
    <property type="molecule type" value="Genomic_DNA"/>
</dbReference>
<dbReference type="Pfam" id="PF10613">
    <property type="entry name" value="Lig_chan-Glu_bd"/>
    <property type="match status" value="1"/>
</dbReference>
<accession>A0A226DNM1</accession>
<evidence type="ECO:0000256" key="11">
    <source>
        <dbReference type="ARBA" id="ARBA00023303"/>
    </source>
</evidence>
<evidence type="ECO:0000256" key="7">
    <source>
        <dbReference type="ARBA" id="ARBA00023136"/>
    </source>
</evidence>
<evidence type="ECO:0000256" key="8">
    <source>
        <dbReference type="ARBA" id="ARBA00023170"/>
    </source>
</evidence>
<evidence type="ECO:0000259" key="13">
    <source>
        <dbReference type="SMART" id="SM00918"/>
    </source>
</evidence>
<keyword evidence="5 12" id="KW-1133">Transmembrane helix</keyword>
<sequence>MLQTSFVTTSSEISLFRVANRDRVLSRCDKNSSTWNLQAAENGQKGKQIFEVGWWNPLTGLRMTDDLLPHVTGGFRGRRIAVTSMHFPPWQMITRDDPENPDNVTYSGLMFEVLNHMSKDLNFTYEVLEPRHGETWGHLQSDGSWSGMMKLVAENKVVLAAAAFTVTPERSNYVDFTQVIERESYGFMVNRPNELSRVLLFAAPFSYPVWICIIITVILVAPVLNAVHRSSYFYTFYHKVDENNGLSKMKNCYWYIYGSLLQQGATKWSINHVSALGTYISNSPDEGKKQGVPNFFKKYTLQILTLFEGGDLEFKKPSEKLELVETGSKKINAIPLINSLTTNLSSRILK</sequence>
<dbReference type="Gene3D" id="1.10.287.70">
    <property type="match status" value="1"/>
</dbReference>
<evidence type="ECO:0000256" key="4">
    <source>
        <dbReference type="ARBA" id="ARBA00022692"/>
    </source>
</evidence>
<dbReference type="OMA" id="MRATRIK"/>